<dbReference type="PROSITE" id="PS01081">
    <property type="entry name" value="HTH_TETR_1"/>
    <property type="match status" value="1"/>
</dbReference>
<evidence type="ECO:0000313" key="4">
    <source>
        <dbReference type="EMBL" id="MDO6424134.1"/>
    </source>
</evidence>
<feature type="DNA-binding region" description="H-T-H motif" evidence="2">
    <location>
        <begin position="27"/>
        <end position="46"/>
    </location>
</feature>
<dbReference type="GO" id="GO:0000976">
    <property type="term" value="F:transcription cis-regulatory region binding"/>
    <property type="evidence" value="ECO:0007669"/>
    <property type="project" value="TreeGrafter"/>
</dbReference>
<dbReference type="InterPro" id="IPR041586">
    <property type="entry name" value="PsrA_TetR_C"/>
</dbReference>
<dbReference type="GO" id="GO:0003700">
    <property type="term" value="F:DNA-binding transcription factor activity"/>
    <property type="evidence" value="ECO:0007669"/>
    <property type="project" value="TreeGrafter"/>
</dbReference>
<feature type="domain" description="HTH tetR-type" evidence="3">
    <location>
        <begin position="4"/>
        <end position="64"/>
    </location>
</feature>
<name>A0AAW7X9M9_9GAMM</name>
<dbReference type="PROSITE" id="PS50977">
    <property type="entry name" value="HTH_TETR_2"/>
    <property type="match status" value="1"/>
</dbReference>
<dbReference type="InterPro" id="IPR023772">
    <property type="entry name" value="DNA-bd_HTH_TetR-type_CS"/>
</dbReference>
<dbReference type="RefSeq" id="WP_216062793.1">
    <property type="nucleotide sequence ID" value="NZ_CP123764.1"/>
</dbReference>
<evidence type="ECO:0000256" key="2">
    <source>
        <dbReference type="PROSITE-ProRule" id="PRU00335"/>
    </source>
</evidence>
<evidence type="ECO:0000256" key="1">
    <source>
        <dbReference type="ARBA" id="ARBA00023125"/>
    </source>
</evidence>
<gene>
    <name evidence="4" type="ORF">Q4521_16735</name>
</gene>
<dbReference type="Pfam" id="PF00440">
    <property type="entry name" value="TetR_N"/>
    <property type="match status" value="1"/>
</dbReference>
<dbReference type="EMBL" id="JAUOPB010000013">
    <property type="protein sequence ID" value="MDO6424134.1"/>
    <property type="molecule type" value="Genomic_DNA"/>
</dbReference>
<evidence type="ECO:0000259" key="3">
    <source>
        <dbReference type="PROSITE" id="PS50977"/>
    </source>
</evidence>
<dbReference type="PANTHER" id="PTHR30055">
    <property type="entry name" value="HTH-TYPE TRANSCRIPTIONAL REGULATOR RUTR"/>
    <property type="match status" value="1"/>
</dbReference>
<dbReference type="InterPro" id="IPR050109">
    <property type="entry name" value="HTH-type_TetR-like_transc_reg"/>
</dbReference>
<evidence type="ECO:0000313" key="5">
    <source>
        <dbReference type="Proteomes" id="UP001169760"/>
    </source>
</evidence>
<dbReference type="Pfam" id="PF17939">
    <property type="entry name" value="TetR_C_30"/>
    <property type="match status" value="1"/>
</dbReference>
<accession>A0AAW7X9M9</accession>
<dbReference type="AlphaFoldDB" id="A0AAW7X9M9"/>
<dbReference type="PANTHER" id="PTHR30055:SF235">
    <property type="entry name" value="TRANSCRIPTIONAL REGULATORY PROTEIN"/>
    <property type="match status" value="1"/>
</dbReference>
<organism evidence="4 5">
    <name type="scientific">Saccharophagus degradans</name>
    <dbReference type="NCBI Taxonomy" id="86304"/>
    <lineage>
        <taxon>Bacteria</taxon>
        <taxon>Pseudomonadati</taxon>
        <taxon>Pseudomonadota</taxon>
        <taxon>Gammaproteobacteria</taxon>
        <taxon>Cellvibrionales</taxon>
        <taxon>Cellvibrionaceae</taxon>
        <taxon>Saccharophagus</taxon>
    </lineage>
</organism>
<comment type="caution">
    <text evidence="4">The sequence shown here is derived from an EMBL/GenBank/DDBJ whole genome shotgun (WGS) entry which is preliminary data.</text>
</comment>
<dbReference type="Proteomes" id="UP001169760">
    <property type="component" value="Unassembled WGS sequence"/>
</dbReference>
<keyword evidence="1 2" id="KW-0238">DNA-binding</keyword>
<dbReference type="InterPro" id="IPR001647">
    <property type="entry name" value="HTH_TetR"/>
</dbReference>
<proteinExistence type="predicted"/>
<sequence>MAQNETVDRILNAATILFAERGFAETSLRTITGMADVNLASVNYHFGSKKELIQAVFTRFMTPFCRELDRRLDDYEHAGEQSPNPDVLLRHLFAAFKAVTEEINEPPQRFMKLLGLAYSQSQEHLRLSIIEQFGGTYTRFTHALKGSLPEMSNVTFYWRLYFMLGAAVFTLSSYDSIRGILNADYHEDTALDAAIELMIPSLVGMLNVGD</sequence>
<reference evidence="4" key="1">
    <citation type="submission" date="2023-07" db="EMBL/GenBank/DDBJ databases">
        <title>Genome content predicts the carbon catabolic preferences of heterotrophic bacteria.</title>
        <authorList>
            <person name="Gralka M."/>
        </authorList>
    </citation>
    <scope>NUCLEOTIDE SEQUENCE</scope>
    <source>
        <strain evidence="4">I3M17_2</strain>
    </source>
</reference>
<protein>
    <submittedName>
        <fullName evidence="4">TetR/AcrR family transcriptional regulator</fullName>
    </submittedName>
</protein>